<feature type="region of interest" description="Disordered" evidence="1">
    <location>
        <begin position="1"/>
        <end position="29"/>
    </location>
</feature>
<dbReference type="GO" id="GO:0038202">
    <property type="term" value="P:TORC1 signaling"/>
    <property type="evidence" value="ECO:0000318"/>
    <property type="project" value="GO_Central"/>
</dbReference>
<evidence type="ECO:0000313" key="2">
    <source>
        <dbReference type="EMBL" id="CAP27746.1"/>
    </source>
</evidence>
<accession>A8X535</accession>
<reference evidence="2 3" key="2">
    <citation type="journal article" date="2011" name="PLoS Genet.">
        <title>Caenorhabditis briggsae recombinant inbred line genotypes reveal inter-strain incompatibility and the evolution of recombination.</title>
        <authorList>
            <person name="Ross J.A."/>
            <person name="Koboldt D.C."/>
            <person name="Staisch J.E."/>
            <person name="Chamberlin H.M."/>
            <person name="Gupta B.P."/>
            <person name="Miller R.D."/>
            <person name="Baird S.E."/>
            <person name="Haag E.S."/>
        </authorList>
    </citation>
    <scope>NUCLEOTIDE SEQUENCE [LARGE SCALE GENOMIC DNA]</scope>
    <source>
        <strain evidence="2 3">AF16</strain>
    </source>
</reference>
<reference evidence="2 3" key="1">
    <citation type="journal article" date="2003" name="PLoS Biol.">
        <title>The genome sequence of Caenorhabditis briggsae: a platform for comparative genomics.</title>
        <authorList>
            <person name="Stein L.D."/>
            <person name="Bao Z."/>
            <person name="Blasiar D."/>
            <person name="Blumenthal T."/>
            <person name="Brent M.R."/>
            <person name="Chen N."/>
            <person name="Chinwalla A."/>
            <person name="Clarke L."/>
            <person name="Clee C."/>
            <person name="Coghlan A."/>
            <person name="Coulson A."/>
            <person name="D'Eustachio P."/>
            <person name="Fitch D.H."/>
            <person name="Fulton L.A."/>
            <person name="Fulton R.E."/>
            <person name="Griffiths-Jones S."/>
            <person name="Harris T.W."/>
            <person name="Hillier L.W."/>
            <person name="Kamath R."/>
            <person name="Kuwabara P.E."/>
            <person name="Mardis E.R."/>
            <person name="Marra M.A."/>
            <person name="Miner T.L."/>
            <person name="Minx P."/>
            <person name="Mullikin J.C."/>
            <person name="Plumb R.W."/>
            <person name="Rogers J."/>
            <person name="Schein J.E."/>
            <person name="Sohrmann M."/>
            <person name="Spieth J."/>
            <person name="Stajich J.E."/>
            <person name="Wei C."/>
            <person name="Willey D."/>
            <person name="Wilson R.K."/>
            <person name="Durbin R."/>
            <person name="Waterston R.H."/>
        </authorList>
    </citation>
    <scope>NUCLEOTIDE SEQUENCE [LARGE SCALE GENOMIC DNA]</scope>
    <source>
        <strain evidence="2 3">AF16</strain>
    </source>
</reference>
<protein>
    <submittedName>
        <fullName evidence="2">Protein CBG07269</fullName>
    </submittedName>
</protein>
<dbReference type="HOGENOM" id="CLU_1541497_0_0_1"/>
<feature type="compositionally biased region" description="Polar residues" evidence="1">
    <location>
        <begin position="8"/>
        <end position="21"/>
    </location>
</feature>
<dbReference type="AlphaFoldDB" id="A8X535"/>
<dbReference type="GO" id="GO:0005654">
    <property type="term" value="C:nucleoplasm"/>
    <property type="evidence" value="ECO:0000318"/>
    <property type="project" value="GO_Central"/>
</dbReference>
<gene>
    <name evidence="2" type="ORF">CBG07269</name>
    <name evidence="2" type="ORF">CBG_07269</name>
</gene>
<dbReference type="EMBL" id="HE601041">
    <property type="protein sequence ID" value="CAP27746.1"/>
    <property type="molecule type" value="Genomic_DNA"/>
</dbReference>
<dbReference type="GO" id="GO:0005737">
    <property type="term" value="C:cytoplasm"/>
    <property type="evidence" value="ECO:0000318"/>
    <property type="project" value="GO_Central"/>
</dbReference>
<dbReference type="RefSeq" id="XP_002645645.1">
    <property type="nucleotide sequence ID" value="XM_002645599.1"/>
</dbReference>
<dbReference type="GO" id="GO:0004711">
    <property type="term" value="F:ribosomal protein S6 kinase activity"/>
    <property type="evidence" value="ECO:0000318"/>
    <property type="project" value="GO_Central"/>
</dbReference>
<dbReference type="CTD" id="8587644"/>
<keyword evidence="3" id="KW-1185">Reference proteome</keyword>
<name>A8X535_CAEBR</name>
<dbReference type="KEGG" id="cbr:CBG_07269"/>
<sequence>MLKENAMKSRNGSSQQVSGVETKTEEANVGVPNRYGEVVEESVSTFGRRLSWAKLNVLEEKSDEVDFPQKFFRMIWTSIIIRSRNQNTRILSANAITTFKQSDKTHRKTKSKRYERHVMCDNHYSAISLFSISNLDEKKHGSSETTESSETKISILIHLPHAATSICPHRCVHL</sequence>
<organism evidence="2 3">
    <name type="scientific">Caenorhabditis briggsae</name>
    <dbReference type="NCBI Taxonomy" id="6238"/>
    <lineage>
        <taxon>Eukaryota</taxon>
        <taxon>Metazoa</taxon>
        <taxon>Ecdysozoa</taxon>
        <taxon>Nematoda</taxon>
        <taxon>Chromadorea</taxon>
        <taxon>Rhabditida</taxon>
        <taxon>Rhabditina</taxon>
        <taxon>Rhabditomorpha</taxon>
        <taxon>Rhabditoidea</taxon>
        <taxon>Rhabditidae</taxon>
        <taxon>Peloderinae</taxon>
        <taxon>Caenorhabditis</taxon>
    </lineage>
</organism>
<dbReference type="GeneID" id="8587644"/>
<evidence type="ECO:0000313" key="3">
    <source>
        <dbReference type="Proteomes" id="UP000008549"/>
    </source>
</evidence>
<proteinExistence type="predicted"/>
<dbReference type="InParanoid" id="A8X535"/>
<dbReference type="Proteomes" id="UP000008549">
    <property type="component" value="Unassembled WGS sequence"/>
</dbReference>
<evidence type="ECO:0000256" key="1">
    <source>
        <dbReference type="SAM" id="MobiDB-lite"/>
    </source>
</evidence>